<dbReference type="InterPro" id="IPR013096">
    <property type="entry name" value="Cupin_2"/>
</dbReference>
<evidence type="ECO:0000313" key="2">
    <source>
        <dbReference type="EMBL" id="ALO14802.1"/>
    </source>
</evidence>
<feature type="domain" description="Cupin type-2" evidence="1">
    <location>
        <begin position="73"/>
        <end position="147"/>
    </location>
</feature>
<dbReference type="AlphaFoldDB" id="A0A0S2HXR2"/>
<dbReference type="Proteomes" id="UP000064893">
    <property type="component" value="Chromosome"/>
</dbReference>
<accession>A0A0S2HXR2</accession>
<dbReference type="PROSITE" id="PS51257">
    <property type="entry name" value="PROKAR_LIPOPROTEIN"/>
    <property type="match status" value="1"/>
</dbReference>
<dbReference type="PANTHER" id="PTHR43346">
    <property type="entry name" value="LIGAND BINDING DOMAIN PROTEIN, PUTATIVE (AFU_ORTHOLOGUE AFUA_6G14370)-RELATED"/>
    <property type="match status" value="1"/>
</dbReference>
<organism evidence="2 3">
    <name type="scientific">Salinivirga cyanobacteriivorans</name>
    <dbReference type="NCBI Taxonomy" id="1307839"/>
    <lineage>
        <taxon>Bacteria</taxon>
        <taxon>Pseudomonadati</taxon>
        <taxon>Bacteroidota</taxon>
        <taxon>Bacteroidia</taxon>
        <taxon>Bacteroidales</taxon>
        <taxon>Salinivirgaceae</taxon>
        <taxon>Salinivirga</taxon>
    </lineage>
</organism>
<gene>
    <name evidence="2" type="ORF">L21SP5_01143</name>
</gene>
<proteinExistence type="predicted"/>
<dbReference type="Gene3D" id="2.60.120.10">
    <property type="entry name" value="Jelly Rolls"/>
    <property type="match status" value="1"/>
</dbReference>
<reference evidence="2 3" key="1">
    <citation type="submission" date="2015-11" db="EMBL/GenBank/DDBJ databases">
        <title>Description and complete genome sequence of a novel strain predominating in hypersaline microbial mats and representing a new family of the Bacteriodetes phylum.</title>
        <authorList>
            <person name="Spring S."/>
            <person name="Bunk B."/>
            <person name="Sproer C."/>
            <person name="Klenk H.-P."/>
        </authorList>
    </citation>
    <scope>NUCLEOTIDE SEQUENCE [LARGE SCALE GENOMIC DNA]</scope>
    <source>
        <strain evidence="2 3">L21-Spi-D4</strain>
    </source>
</reference>
<dbReference type="RefSeq" id="WP_057952318.1">
    <property type="nucleotide sequence ID" value="NZ_CP013118.1"/>
</dbReference>
<dbReference type="Pfam" id="PF07883">
    <property type="entry name" value="Cupin_2"/>
    <property type="match status" value="1"/>
</dbReference>
<dbReference type="InterPro" id="IPR011051">
    <property type="entry name" value="RmlC_Cupin_sf"/>
</dbReference>
<sequence>MTKDISIIVAASLITLTGLTGCQRTTQQDIKADKKSQANSNASPMILNIAKATKNNEAYRHARWTGSNLQMVLMTLKPGEIIDLEMHNHIDQLIRIEEGEARILAGKTKDDFTIDKEVSEGWAALIPGGYWHKVENIGERNLKIYTLYSPPEHLKETLHKTYDEAAKHHHDH</sequence>
<dbReference type="InterPro" id="IPR014710">
    <property type="entry name" value="RmlC-like_jellyroll"/>
</dbReference>
<dbReference type="EMBL" id="CP013118">
    <property type="protein sequence ID" value="ALO14802.1"/>
    <property type="molecule type" value="Genomic_DNA"/>
</dbReference>
<name>A0A0S2HXR2_9BACT</name>
<keyword evidence="2" id="KW-0413">Isomerase</keyword>
<dbReference type="SUPFAM" id="SSF51182">
    <property type="entry name" value="RmlC-like cupins"/>
    <property type="match status" value="1"/>
</dbReference>
<dbReference type="KEGG" id="blq:L21SP5_01143"/>
<dbReference type="PANTHER" id="PTHR43346:SF1">
    <property type="entry name" value="QUERCETIN 2,3-DIOXYGENASE-RELATED"/>
    <property type="match status" value="1"/>
</dbReference>
<protein>
    <submittedName>
        <fullName evidence="2">Thermophilic glucose-6-phosphate isomerase</fullName>
    </submittedName>
</protein>
<dbReference type="InterPro" id="IPR052538">
    <property type="entry name" value="Flavonoid_dioxygenase-like"/>
</dbReference>
<evidence type="ECO:0000313" key="3">
    <source>
        <dbReference type="Proteomes" id="UP000064893"/>
    </source>
</evidence>
<dbReference type="CDD" id="cd02223">
    <property type="entry name" value="cupin_Bh2720-like"/>
    <property type="match status" value="1"/>
</dbReference>
<dbReference type="OrthoDB" id="3231985at2"/>
<dbReference type="GO" id="GO:0016853">
    <property type="term" value="F:isomerase activity"/>
    <property type="evidence" value="ECO:0007669"/>
    <property type="project" value="UniProtKB-KW"/>
</dbReference>
<evidence type="ECO:0000259" key="1">
    <source>
        <dbReference type="Pfam" id="PF07883"/>
    </source>
</evidence>
<keyword evidence="3" id="KW-1185">Reference proteome</keyword>
<dbReference type="STRING" id="1307839.L21SP5_01143"/>